<keyword evidence="1" id="KW-0408">Iron</keyword>
<organism evidence="3 4">
    <name type="scientific">Luedemannella flava</name>
    <dbReference type="NCBI Taxonomy" id="349316"/>
    <lineage>
        <taxon>Bacteria</taxon>
        <taxon>Bacillati</taxon>
        <taxon>Actinomycetota</taxon>
        <taxon>Actinomycetes</taxon>
        <taxon>Micromonosporales</taxon>
        <taxon>Micromonosporaceae</taxon>
        <taxon>Luedemannella</taxon>
    </lineage>
</organism>
<name>A0ABN2LU45_9ACTN</name>
<dbReference type="InterPro" id="IPR038157">
    <property type="entry name" value="FeoA_core_dom"/>
</dbReference>
<feature type="domain" description="Ferrous iron transporter FeoA-like" evidence="2">
    <location>
        <begin position="11"/>
        <end position="84"/>
    </location>
</feature>
<protein>
    <submittedName>
        <fullName evidence="3">FeoA family protein</fullName>
    </submittedName>
</protein>
<dbReference type="SUPFAM" id="SSF50037">
    <property type="entry name" value="C-terminal domain of transcriptional repressors"/>
    <property type="match status" value="1"/>
</dbReference>
<dbReference type="PANTHER" id="PTHR42954:SF2">
    <property type="entry name" value="FE(2+) TRANSPORT PROTEIN A"/>
    <property type="match status" value="1"/>
</dbReference>
<keyword evidence="4" id="KW-1185">Reference proteome</keyword>
<accession>A0ABN2LU45</accession>
<reference evidence="3 4" key="1">
    <citation type="journal article" date="2019" name="Int. J. Syst. Evol. Microbiol.">
        <title>The Global Catalogue of Microorganisms (GCM) 10K type strain sequencing project: providing services to taxonomists for standard genome sequencing and annotation.</title>
        <authorList>
            <consortium name="The Broad Institute Genomics Platform"/>
            <consortium name="The Broad Institute Genome Sequencing Center for Infectious Disease"/>
            <person name="Wu L."/>
            <person name="Ma J."/>
        </authorList>
    </citation>
    <scope>NUCLEOTIDE SEQUENCE [LARGE SCALE GENOMIC DNA]</scope>
    <source>
        <strain evidence="3 4">JCM 13250</strain>
    </source>
</reference>
<proteinExistence type="predicted"/>
<comment type="caution">
    <text evidence="3">The sequence shown here is derived from an EMBL/GenBank/DDBJ whole genome shotgun (WGS) entry which is preliminary data.</text>
</comment>
<evidence type="ECO:0000313" key="3">
    <source>
        <dbReference type="EMBL" id="GAA1799428.1"/>
    </source>
</evidence>
<dbReference type="PANTHER" id="PTHR42954">
    <property type="entry name" value="FE(2+) TRANSPORT PROTEIN A"/>
    <property type="match status" value="1"/>
</dbReference>
<dbReference type="Pfam" id="PF04023">
    <property type="entry name" value="FeoA"/>
    <property type="match status" value="1"/>
</dbReference>
<dbReference type="InterPro" id="IPR052713">
    <property type="entry name" value="FeoA"/>
</dbReference>
<dbReference type="InterPro" id="IPR007167">
    <property type="entry name" value="Fe-transptr_FeoA-like"/>
</dbReference>
<dbReference type="Proteomes" id="UP001500218">
    <property type="component" value="Unassembled WGS sequence"/>
</dbReference>
<dbReference type="InterPro" id="IPR008988">
    <property type="entry name" value="Transcriptional_repressor_C"/>
</dbReference>
<sequence length="87" mass="9107">MTTGPQNSSDRALADLAPGEQGRVVRVVAAVASIAGRMVDLGFSPGTPVAVVRRAPLGDPVVYRVKDYEVCLRRAQAACVQVTGADR</sequence>
<evidence type="ECO:0000259" key="2">
    <source>
        <dbReference type="SMART" id="SM00899"/>
    </source>
</evidence>
<dbReference type="SMART" id="SM00899">
    <property type="entry name" value="FeoA"/>
    <property type="match status" value="1"/>
</dbReference>
<dbReference type="EMBL" id="BAAALT010000053">
    <property type="protein sequence ID" value="GAA1799428.1"/>
    <property type="molecule type" value="Genomic_DNA"/>
</dbReference>
<evidence type="ECO:0000256" key="1">
    <source>
        <dbReference type="ARBA" id="ARBA00023004"/>
    </source>
</evidence>
<evidence type="ECO:0000313" key="4">
    <source>
        <dbReference type="Proteomes" id="UP001500218"/>
    </source>
</evidence>
<dbReference type="Gene3D" id="2.30.30.90">
    <property type="match status" value="1"/>
</dbReference>
<dbReference type="RefSeq" id="WP_344128924.1">
    <property type="nucleotide sequence ID" value="NZ_BAAALT010000053.1"/>
</dbReference>
<gene>
    <name evidence="3" type="ORF">GCM10009682_21290</name>
</gene>